<feature type="transmembrane region" description="Helical" evidence="7">
    <location>
        <begin position="230"/>
        <end position="252"/>
    </location>
</feature>
<dbReference type="GO" id="GO:0042158">
    <property type="term" value="P:lipoprotein biosynthetic process"/>
    <property type="evidence" value="ECO:0007669"/>
    <property type="project" value="UniProtKB-UniRule"/>
</dbReference>
<name>A0A1H2U0K2_9FIRM</name>
<evidence type="ECO:0000256" key="2">
    <source>
        <dbReference type="ARBA" id="ARBA00022475"/>
    </source>
</evidence>
<evidence type="ECO:0000313" key="9">
    <source>
        <dbReference type="Proteomes" id="UP000182429"/>
    </source>
</evidence>
<comment type="catalytic activity">
    <reaction evidence="7">
        <text>L-cysteinyl-[prolipoprotein] + a 1,2-diacyl-sn-glycero-3-phospho-(1'-sn-glycerol) = an S-1,2-diacyl-sn-glyceryl-L-cysteinyl-[prolipoprotein] + sn-glycerol 1-phosphate + H(+)</text>
        <dbReference type="Rhea" id="RHEA:56712"/>
        <dbReference type="Rhea" id="RHEA-COMP:14679"/>
        <dbReference type="Rhea" id="RHEA-COMP:14680"/>
        <dbReference type="ChEBI" id="CHEBI:15378"/>
        <dbReference type="ChEBI" id="CHEBI:29950"/>
        <dbReference type="ChEBI" id="CHEBI:57685"/>
        <dbReference type="ChEBI" id="CHEBI:64716"/>
        <dbReference type="ChEBI" id="CHEBI:140658"/>
        <dbReference type="EC" id="2.5.1.145"/>
    </reaction>
</comment>
<dbReference type="HAMAP" id="MF_01147">
    <property type="entry name" value="Lgt"/>
    <property type="match status" value="1"/>
</dbReference>
<evidence type="ECO:0000313" key="8">
    <source>
        <dbReference type="EMBL" id="SDW49527.1"/>
    </source>
</evidence>
<dbReference type="AlphaFoldDB" id="A0A1H2U0K2"/>
<accession>A0A1H2U0K2</accession>
<evidence type="ECO:0000256" key="1">
    <source>
        <dbReference type="ARBA" id="ARBA00007150"/>
    </source>
</evidence>
<reference evidence="8 9" key="1">
    <citation type="submission" date="2016-10" db="EMBL/GenBank/DDBJ databases">
        <authorList>
            <person name="de Groot N.N."/>
        </authorList>
    </citation>
    <scope>NUCLEOTIDE SEQUENCE [LARGE SCALE GENOMIC DNA]</scope>
    <source>
        <strain evidence="8 9">S3b</strain>
    </source>
</reference>
<organism evidence="8 9">
    <name type="scientific">Kandleria vitulina</name>
    <dbReference type="NCBI Taxonomy" id="1630"/>
    <lineage>
        <taxon>Bacteria</taxon>
        <taxon>Bacillati</taxon>
        <taxon>Bacillota</taxon>
        <taxon>Erysipelotrichia</taxon>
        <taxon>Erysipelotrichales</taxon>
        <taxon>Coprobacillaceae</taxon>
        <taxon>Kandleria</taxon>
    </lineage>
</organism>
<evidence type="ECO:0000256" key="6">
    <source>
        <dbReference type="ARBA" id="ARBA00023136"/>
    </source>
</evidence>
<dbReference type="GO" id="GO:0005886">
    <property type="term" value="C:plasma membrane"/>
    <property type="evidence" value="ECO:0007669"/>
    <property type="project" value="UniProtKB-SubCell"/>
</dbReference>
<keyword evidence="4 7" id="KW-0812">Transmembrane</keyword>
<keyword evidence="8" id="KW-0449">Lipoprotein</keyword>
<evidence type="ECO:0000256" key="4">
    <source>
        <dbReference type="ARBA" id="ARBA00022692"/>
    </source>
</evidence>
<dbReference type="PANTHER" id="PTHR30589">
    <property type="entry name" value="PROLIPOPROTEIN DIACYLGLYCERYL TRANSFERASE"/>
    <property type="match status" value="1"/>
</dbReference>
<comment type="subcellular location">
    <subcellularLocation>
        <location evidence="7">Cell membrane</location>
        <topology evidence="7">Multi-pass membrane protein</topology>
    </subcellularLocation>
</comment>
<gene>
    <name evidence="7" type="primary">lgt</name>
    <name evidence="8" type="ORF">SAMN04487759_11732</name>
</gene>
<dbReference type="eggNOG" id="COG0682">
    <property type="taxonomic scope" value="Bacteria"/>
</dbReference>
<dbReference type="InterPro" id="IPR001640">
    <property type="entry name" value="Lgt"/>
</dbReference>
<feature type="transmembrane region" description="Helical" evidence="7">
    <location>
        <begin position="48"/>
        <end position="69"/>
    </location>
</feature>
<keyword evidence="2 7" id="KW-1003">Cell membrane</keyword>
<keyword evidence="6 7" id="KW-0472">Membrane</keyword>
<comment type="function">
    <text evidence="7">Catalyzes the transfer of the diacylglyceryl group from phosphatidylglycerol to the sulfhydryl group of the N-terminal cysteine of a prolipoprotein, the first step in the formation of mature lipoproteins.</text>
</comment>
<sequence length="273" mass="31217">MKNVCYGFTFMSIFIPYYGVMILTGLVVGMSIGLLLCKKDKKDINDFILLVSFTGLGAIIGAKLLFLIVSLPEINIRRFFTDYKYFSTYMQGGFVFYGGLIGGLMSCFFGARATKVNMKDYLPIGMPGVAIAHGFGRLGCHLVGCCYGIKYDGPFYRVYSHSPFAPNHVHLFPVQEVEALFEFFIALLLLYVYLKVTTKYDVMIMIYLLSYSIIRFILEFFRGDAVRGFVGYLSTSQVISLLLVLIVLFYYLKKYKKRGIGNYEVYSMWKRNR</sequence>
<feature type="transmembrane region" description="Helical" evidence="7">
    <location>
        <begin position="89"/>
        <end position="109"/>
    </location>
</feature>
<proteinExistence type="inferred from homology"/>
<keyword evidence="3 7" id="KW-0808">Transferase</keyword>
<feature type="binding site" evidence="7">
    <location>
        <position position="137"/>
    </location>
    <ligand>
        <name>a 1,2-diacyl-sn-glycero-3-phospho-(1'-sn-glycerol)</name>
        <dbReference type="ChEBI" id="CHEBI:64716"/>
    </ligand>
</feature>
<dbReference type="EC" id="2.5.1.145" evidence="7"/>
<dbReference type="UniPathway" id="UPA00664"/>
<dbReference type="PANTHER" id="PTHR30589:SF0">
    <property type="entry name" value="PHOSPHATIDYLGLYCEROL--PROLIPOPROTEIN DIACYLGLYCERYL TRANSFERASE"/>
    <property type="match status" value="1"/>
</dbReference>
<keyword evidence="5 7" id="KW-1133">Transmembrane helix</keyword>
<dbReference type="Pfam" id="PF01790">
    <property type="entry name" value="LGT"/>
    <property type="match status" value="1"/>
</dbReference>
<dbReference type="EMBL" id="FNNF01000017">
    <property type="protein sequence ID" value="SDW49527.1"/>
    <property type="molecule type" value="Genomic_DNA"/>
</dbReference>
<evidence type="ECO:0000256" key="7">
    <source>
        <dbReference type="HAMAP-Rule" id="MF_01147"/>
    </source>
</evidence>
<dbReference type="Proteomes" id="UP000182429">
    <property type="component" value="Unassembled WGS sequence"/>
</dbReference>
<evidence type="ECO:0000256" key="5">
    <source>
        <dbReference type="ARBA" id="ARBA00022989"/>
    </source>
</evidence>
<feature type="transmembrane region" description="Helical" evidence="7">
    <location>
        <begin position="15"/>
        <end position="36"/>
    </location>
</feature>
<comment type="pathway">
    <text evidence="7">Protein modification; lipoprotein biosynthesis (diacylglyceryl transfer).</text>
</comment>
<evidence type="ECO:0000256" key="3">
    <source>
        <dbReference type="ARBA" id="ARBA00022679"/>
    </source>
</evidence>
<dbReference type="GO" id="GO:0008961">
    <property type="term" value="F:phosphatidylglycerol-prolipoprotein diacylglyceryl transferase activity"/>
    <property type="evidence" value="ECO:0007669"/>
    <property type="project" value="UniProtKB-UniRule"/>
</dbReference>
<protein>
    <recommendedName>
        <fullName evidence="7">Phosphatidylglycerol--prolipoprotein diacylglyceryl transferase</fullName>
        <ecNumber evidence="7">2.5.1.145</ecNumber>
    </recommendedName>
</protein>
<feature type="transmembrane region" description="Helical" evidence="7">
    <location>
        <begin position="200"/>
        <end position="218"/>
    </location>
</feature>
<comment type="similarity">
    <text evidence="1 7">Belongs to the Lgt family.</text>
</comment>